<keyword evidence="2" id="KW-0472">Membrane</keyword>
<sequence>LTWIDKMHWQATASPTGGPPSGHKNFTPCRLLVCPVCSNGRATAANHSSSTVSNDVGCLAGDCDAGCLGMLLLTGCLLCCLIGTFLIAWLFGRRYLPSTRRQQSPDASPLLQSVSSASCEHQWRPAYYGAINADEDELQCADSATPTTYSYSASITSSMASLIAQSAAVGNGGGEGGELVDDNRSRSSAARASATVLGKPLQ</sequence>
<dbReference type="AlphaFoldDB" id="A0A267DT47"/>
<feature type="region of interest" description="Disordered" evidence="1">
    <location>
        <begin position="171"/>
        <end position="202"/>
    </location>
</feature>
<name>A0A267DT47_9PLAT</name>
<evidence type="ECO:0000256" key="2">
    <source>
        <dbReference type="SAM" id="Phobius"/>
    </source>
</evidence>
<feature type="transmembrane region" description="Helical" evidence="2">
    <location>
        <begin position="68"/>
        <end position="91"/>
    </location>
</feature>
<organism evidence="3 4">
    <name type="scientific">Macrostomum lignano</name>
    <dbReference type="NCBI Taxonomy" id="282301"/>
    <lineage>
        <taxon>Eukaryota</taxon>
        <taxon>Metazoa</taxon>
        <taxon>Spiralia</taxon>
        <taxon>Lophotrochozoa</taxon>
        <taxon>Platyhelminthes</taxon>
        <taxon>Rhabditophora</taxon>
        <taxon>Macrostomorpha</taxon>
        <taxon>Macrostomida</taxon>
        <taxon>Macrostomidae</taxon>
        <taxon>Macrostomum</taxon>
    </lineage>
</organism>
<keyword evidence="2" id="KW-0812">Transmembrane</keyword>
<accession>A0A267DT47</accession>
<proteinExistence type="predicted"/>
<keyword evidence="4" id="KW-1185">Reference proteome</keyword>
<dbReference type="Proteomes" id="UP000215902">
    <property type="component" value="Unassembled WGS sequence"/>
</dbReference>
<reference evidence="3 4" key="1">
    <citation type="submission" date="2017-06" db="EMBL/GenBank/DDBJ databases">
        <title>A platform for efficient transgenesis in Macrostomum lignano, a flatworm model organism for stem cell research.</title>
        <authorList>
            <person name="Berezikov E."/>
        </authorList>
    </citation>
    <scope>NUCLEOTIDE SEQUENCE [LARGE SCALE GENOMIC DNA]</scope>
    <source>
        <strain evidence="3">DV1</strain>
        <tissue evidence="3">Whole organism</tissue>
    </source>
</reference>
<evidence type="ECO:0000313" key="3">
    <source>
        <dbReference type="EMBL" id="PAA52463.1"/>
    </source>
</evidence>
<protein>
    <submittedName>
        <fullName evidence="3">Uncharacterized protein</fullName>
    </submittedName>
</protein>
<dbReference type="EMBL" id="NIVC01003238">
    <property type="protein sequence ID" value="PAA52463.1"/>
    <property type="molecule type" value="Genomic_DNA"/>
</dbReference>
<feature type="non-terminal residue" evidence="3">
    <location>
        <position position="1"/>
    </location>
</feature>
<evidence type="ECO:0000256" key="1">
    <source>
        <dbReference type="SAM" id="MobiDB-lite"/>
    </source>
</evidence>
<comment type="caution">
    <text evidence="3">The sequence shown here is derived from an EMBL/GenBank/DDBJ whole genome shotgun (WGS) entry which is preliminary data.</text>
</comment>
<gene>
    <name evidence="3" type="ORF">BOX15_Mlig027241g2</name>
</gene>
<evidence type="ECO:0000313" key="4">
    <source>
        <dbReference type="Proteomes" id="UP000215902"/>
    </source>
</evidence>
<keyword evidence="2" id="KW-1133">Transmembrane helix</keyword>